<dbReference type="PANTHER" id="PTHR48009">
    <property type="entry name" value="LEUCINE-RICH REPEAT (LRR) FAMILY PROTEIN"/>
    <property type="match status" value="1"/>
</dbReference>
<keyword evidence="2" id="KW-1003">Cell membrane</keyword>
<keyword evidence="5" id="KW-0677">Repeat</keyword>
<evidence type="ECO:0000256" key="6">
    <source>
        <dbReference type="ARBA" id="ARBA00023136"/>
    </source>
</evidence>
<feature type="compositionally biased region" description="Basic and acidic residues" evidence="7">
    <location>
        <begin position="1"/>
        <end position="12"/>
    </location>
</feature>
<evidence type="ECO:0000256" key="3">
    <source>
        <dbReference type="ARBA" id="ARBA00022614"/>
    </source>
</evidence>
<proteinExistence type="predicted"/>
<keyword evidence="3" id="KW-0433">Leucine-rich repeat</keyword>
<dbReference type="GO" id="GO:0005886">
    <property type="term" value="C:plasma membrane"/>
    <property type="evidence" value="ECO:0007669"/>
    <property type="project" value="UniProtKB-SubCell"/>
</dbReference>
<dbReference type="PRINTS" id="PR00019">
    <property type="entry name" value="LEURICHRPT"/>
</dbReference>
<sequence>MDSERYKEHDGAEGVENGLSRRRDGRLCTPGSATILVAAAIFRRGQSSPVPSSAIIELSPILTNLLDLTRLDMHNNKLTGPIPPQIGRLKHLRMLCMYLSFNNLKGEIPKELATLTELRYLHLHQNRYLGHMQAELGSLNKLQFLDVGNNHVVSTIKQLISIDGCFPALRNMYLNNNYLTGGTPAQLANLTDLEILYLSHNKLSGETPSEVARLRALMSL</sequence>
<evidence type="ECO:0000256" key="7">
    <source>
        <dbReference type="SAM" id="MobiDB-lite"/>
    </source>
</evidence>
<evidence type="ECO:0000256" key="5">
    <source>
        <dbReference type="ARBA" id="ARBA00022737"/>
    </source>
</evidence>
<dbReference type="SUPFAM" id="SSF52058">
    <property type="entry name" value="L domain-like"/>
    <property type="match status" value="1"/>
</dbReference>
<name>A0A6A2WHC6_HIBSY</name>
<dbReference type="PANTHER" id="PTHR48009:SF16">
    <property type="entry name" value="LEUCINE-RICH REPEAT-CONTAINING N-TERMINAL PLANT-TYPE DOMAIN-CONTAINING PROTEIN"/>
    <property type="match status" value="1"/>
</dbReference>
<dbReference type="InterPro" id="IPR032675">
    <property type="entry name" value="LRR_dom_sf"/>
</dbReference>
<dbReference type="Pfam" id="PF00560">
    <property type="entry name" value="LRR_1"/>
    <property type="match status" value="1"/>
</dbReference>
<evidence type="ECO:0000256" key="4">
    <source>
        <dbReference type="ARBA" id="ARBA00022729"/>
    </source>
</evidence>
<keyword evidence="9" id="KW-1185">Reference proteome</keyword>
<comment type="subcellular location">
    <subcellularLocation>
        <location evidence="1">Cell membrane</location>
    </subcellularLocation>
</comment>
<accession>A0A6A2WHC6</accession>
<keyword evidence="4" id="KW-0732">Signal</keyword>
<comment type="caution">
    <text evidence="8">The sequence shown here is derived from an EMBL/GenBank/DDBJ whole genome shotgun (WGS) entry which is preliminary data.</text>
</comment>
<dbReference type="InterPro" id="IPR001611">
    <property type="entry name" value="Leu-rich_rpt"/>
</dbReference>
<protein>
    <submittedName>
        <fullName evidence="8">Leucine-rich repeat (LRR) family protein isoform 2</fullName>
    </submittedName>
</protein>
<dbReference type="Gene3D" id="3.80.10.10">
    <property type="entry name" value="Ribonuclease Inhibitor"/>
    <property type="match status" value="2"/>
</dbReference>
<dbReference type="Pfam" id="PF13855">
    <property type="entry name" value="LRR_8"/>
    <property type="match status" value="1"/>
</dbReference>
<organism evidence="8 9">
    <name type="scientific">Hibiscus syriacus</name>
    <name type="common">Rose of Sharon</name>
    <dbReference type="NCBI Taxonomy" id="106335"/>
    <lineage>
        <taxon>Eukaryota</taxon>
        <taxon>Viridiplantae</taxon>
        <taxon>Streptophyta</taxon>
        <taxon>Embryophyta</taxon>
        <taxon>Tracheophyta</taxon>
        <taxon>Spermatophyta</taxon>
        <taxon>Magnoliopsida</taxon>
        <taxon>eudicotyledons</taxon>
        <taxon>Gunneridae</taxon>
        <taxon>Pentapetalae</taxon>
        <taxon>rosids</taxon>
        <taxon>malvids</taxon>
        <taxon>Malvales</taxon>
        <taxon>Malvaceae</taxon>
        <taxon>Malvoideae</taxon>
        <taxon>Hibiscus</taxon>
    </lineage>
</organism>
<feature type="region of interest" description="Disordered" evidence="7">
    <location>
        <begin position="1"/>
        <end position="23"/>
    </location>
</feature>
<dbReference type="FunFam" id="3.80.10.10:FF:000299">
    <property type="entry name" value="Piriformospora indica-insensitive protein 2"/>
    <property type="match status" value="1"/>
</dbReference>
<dbReference type="InterPro" id="IPR053213">
    <property type="entry name" value="RLP29"/>
</dbReference>
<gene>
    <name evidence="8" type="ORF">F3Y22_tig00116995pilonHSYRG00060</name>
</gene>
<dbReference type="AlphaFoldDB" id="A0A6A2WHC6"/>
<evidence type="ECO:0000313" key="8">
    <source>
        <dbReference type="EMBL" id="KAE8657411.1"/>
    </source>
</evidence>
<reference evidence="8" key="1">
    <citation type="submission" date="2019-09" db="EMBL/GenBank/DDBJ databases">
        <title>Draft genome information of white flower Hibiscus syriacus.</title>
        <authorList>
            <person name="Kim Y.-M."/>
        </authorList>
    </citation>
    <scope>NUCLEOTIDE SEQUENCE [LARGE SCALE GENOMIC DNA]</scope>
    <source>
        <strain evidence="8">YM2019G1</strain>
    </source>
</reference>
<evidence type="ECO:0000256" key="2">
    <source>
        <dbReference type="ARBA" id="ARBA00022475"/>
    </source>
</evidence>
<evidence type="ECO:0000256" key="1">
    <source>
        <dbReference type="ARBA" id="ARBA00004236"/>
    </source>
</evidence>
<keyword evidence="6" id="KW-0472">Membrane</keyword>
<dbReference type="Proteomes" id="UP000436088">
    <property type="component" value="Unassembled WGS sequence"/>
</dbReference>
<evidence type="ECO:0000313" key="9">
    <source>
        <dbReference type="Proteomes" id="UP000436088"/>
    </source>
</evidence>
<dbReference type="EMBL" id="VEPZ02001760">
    <property type="protein sequence ID" value="KAE8657411.1"/>
    <property type="molecule type" value="Genomic_DNA"/>
</dbReference>